<protein>
    <submittedName>
        <fullName evidence="1">Cyclopropane-fatty-acyl-phospholipid synthase</fullName>
    </submittedName>
</protein>
<name>A0A4R6RHU2_9BURK</name>
<accession>A0A4R6RHU2</accession>
<reference evidence="1 2" key="1">
    <citation type="submission" date="2019-03" db="EMBL/GenBank/DDBJ databases">
        <title>Genomic Encyclopedia of Type Strains, Phase IV (KMG-IV): sequencing the most valuable type-strain genomes for metagenomic binning, comparative biology and taxonomic classification.</title>
        <authorList>
            <person name="Goeker M."/>
        </authorList>
    </citation>
    <scope>NUCLEOTIDE SEQUENCE [LARGE SCALE GENOMIC DNA]</scope>
    <source>
        <strain evidence="1 2">DSM 11901</strain>
    </source>
</reference>
<dbReference type="OrthoDB" id="9782855at2"/>
<dbReference type="AlphaFoldDB" id="A0A4R6RHU2"/>
<evidence type="ECO:0000313" key="1">
    <source>
        <dbReference type="EMBL" id="TDP85930.1"/>
    </source>
</evidence>
<dbReference type="RefSeq" id="WP_133606961.1">
    <property type="nucleotide sequence ID" value="NZ_JBASTO010000257.1"/>
</dbReference>
<dbReference type="CDD" id="cd02440">
    <property type="entry name" value="AdoMet_MTases"/>
    <property type="match status" value="1"/>
</dbReference>
<dbReference type="Gene3D" id="3.40.50.150">
    <property type="entry name" value="Vaccinia Virus protein VP39"/>
    <property type="match status" value="1"/>
</dbReference>
<dbReference type="Pfam" id="PF02353">
    <property type="entry name" value="CMAS"/>
    <property type="match status" value="1"/>
</dbReference>
<dbReference type="PANTHER" id="PTHR43832">
    <property type="match status" value="1"/>
</dbReference>
<evidence type="ECO:0000313" key="2">
    <source>
        <dbReference type="Proteomes" id="UP000294593"/>
    </source>
</evidence>
<gene>
    <name evidence="1" type="ORF">EV672_102280</name>
</gene>
<dbReference type="PANTHER" id="PTHR43832:SF1">
    <property type="entry name" value="S-ADENOSYL-L-METHIONINE-DEPENDENT METHYLTRANSFERASES SUPERFAMILY PROTEIN"/>
    <property type="match status" value="1"/>
</dbReference>
<organism evidence="1 2">
    <name type="scientific">Aquabacterium commune</name>
    <dbReference type="NCBI Taxonomy" id="70586"/>
    <lineage>
        <taxon>Bacteria</taxon>
        <taxon>Pseudomonadati</taxon>
        <taxon>Pseudomonadota</taxon>
        <taxon>Betaproteobacteria</taxon>
        <taxon>Burkholderiales</taxon>
        <taxon>Aquabacterium</taxon>
    </lineage>
</organism>
<dbReference type="InterPro" id="IPR029063">
    <property type="entry name" value="SAM-dependent_MTases_sf"/>
</dbReference>
<dbReference type="EMBL" id="SNXW01000002">
    <property type="protein sequence ID" value="TDP85930.1"/>
    <property type="molecule type" value="Genomic_DNA"/>
</dbReference>
<keyword evidence="2" id="KW-1185">Reference proteome</keyword>
<dbReference type="FunFam" id="3.40.50.150:FF:000554">
    <property type="entry name" value="Cation-transporting ATPase"/>
    <property type="match status" value="1"/>
</dbReference>
<dbReference type="SUPFAM" id="SSF53335">
    <property type="entry name" value="S-adenosyl-L-methionine-dependent methyltransferases"/>
    <property type="match status" value="1"/>
</dbReference>
<dbReference type="Proteomes" id="UP000294593">
    <property type="component" value="Unassembled WGS sequence"/>
</dbReference>
<comment type="caution">
    <text evidence="1">The sequence shown here is derived from an EMBL/GenBank/DDBJ whole genome shotgun (WGS) entry which is preliminary data.</text>
</comment>
<proteinExistence type="predicted"/>
<sequence length="350" mass="40645">MLFAIEWAENGLLPDTVIRAGMRRLMAQRLAAHHDQPPSRRTAAFRDFVADLKSSPIAIHTHDANVQHYEVPAQFFHLHLGPRLKYSCCWYERGNETLAQAEEAMMRIYAERAQLDKLKAGDRVLDLGCGWGSLSLWLAEHYPHLEIVGFSNSHGQREFIEGRARERGFQNLRIVTGNVATDPMPADALKGGFNRVISIEMFEHMRNYQLLLKKVRGWMTDDAKLFVHIFAHPTLAYPYEVKDKSDWMTQYFFLGGIMPNEHLLAQFQDDMKLSNQWWVDGTHYQKTAEHWLQGMDSNKAAVLATFQQCYGDDAERWVQRWRMFYMAVAEFFGYQHGSEWGVTHLLFDAR</sequence>